<evidence type="ECO:0000256" key="5">
    <source>
        <dbReference type="SAM" id="SignalP"/>
    </source>
</evidence>
<name>A0A1G5DQT8_9GAMM</name>
<sequence>MKHKSLLMALVILMPAAAAGAEIVNKDGNKLDLYGQLNGVHYFSSDADNNGDRSYTRFGFKGETQIAEGLTGYGQWEYQAGLDQAESAGPGNSYTRLGFAGLTFGRWGSLDYGRSYGLLYDVAGWTDVLPEFGNDSYEAADNFMTGRANGLLTYHNRSLGGLLDGLDLGLQYQGKNRGDDALRAKDIQTQNGDGYAFSATYDTGAGLNFGAAYANSARTLAQQRFGLADGDRARAWTLGLKYDLDNLYLAASYARTENMTYVDGDRYAGFAPRADAVEAVAQYHFDSGVTPSVAYLQTRGRNLPGIGDADLVKYLDLALNYSFNANMSTYVEYKLNLLQRQNAVGAGADDIIETGIMYQF</sequence>
<comment type="caution">
    <text evidence="6">The sequence shown here is derived from an EMBL/GenBank/DDBJ whole genome shotgun (WGS) entry which is preliminary data.</text>
</comment>
<keyword evidence="3 5" id="KW-0732">Signal</keyword>
<keyword evidence="7" id="KW-1185">Reference proteome</keyword>
<evidence type="ECO:0000256" key="1">
    <source>
        <dbReference type="ARBA" id="ARBA00004571"/>
    </source>
</evidence>
<organism evidence="6 7">
    <name type="scientific">Serratia nematodiphila</name>
    <dbReference type="NCBI Taxonomy" id="458197"/>
    <lineage>
        <taxon>Bacteria</taxon>
        <taxon>Pseudomonadati</taxon>
        <taxon>Pseudomonadota</taxon>
        <taxon>Gammaproteobacteria</taxon>
        <taxon>Enterobacterales</taxon>
        <taxon>Yersiniaceae</taxon>
        <taxon>Serratia</taxon>
    </lineage>
</organism>
<evidence type="ECO:0000256" key="2">
    <source>
        <dbReference type="ARBA" id="ARBA00007539"/>
    </source>
</evidence>
<dbReference type="EMBL" id="FMUT01000003">
    <property type="protein sequence ID" value="SCY16738.1"/>
    <property type="molecule type" value="Genomic_DNA"/>
</dbReference>
<dbReference type="CDD" id="cd00342">
    <property type="entry name" value="gram_neg_porins"/>
    <property type="match status" value="1"/>
</dbReference>
<proteinExistence type="inferred from homology"/>
<dbReference type="Gene3D" id="2.40.160.10">
    <property type="entry name" value="Porin"/>
    <property type="match status" value="1"/>
</dbReference>
<dbReference type="SUPFAM" id="SSF56935">
    <property type="entry name" value="Porins"/>
    <property type="match status" value="1"/>
</dbReference>
<dbReference type="PRINTS" id="PR00183">
    <property type="entry name" value="ECOLIPORIN"/>
</dbReference>
<dbReference type="Pfam" id="PF00267">
    <property type="entry name" value="Porin_1"/>
    <property type="match status" value="1"/>
</dbReference>
<dbReference type="InterPro" id="IPR050298">
    <property type="entry name" value="Gram-neg_bact_OMP"/>
</dbReference>
<dbReference type="PRINTS" id="PR00182">
    <property type="entry name" value="ECOLNEIPORIN"/>
</dbReference>
<dbReference type="InterPro" id="IPR001897">
    <property type="entry name" value="Porin_gammaproteobac"/>
</dbReference>
<keyword evidence="4" id="KW-0472">Membrane</keyword>
<feature type="chain" id="PRO_5045192363" evidence="5">
    <location>
        <begin position="22"/>
        <end position="360"/>
    </location>
</feature>
<protein>
    <submittedName>
        <fullName evidence="6">Outer membrane protein (Porin)</fullName>
    </submittedName>
</protein>
<evidence type="ECO:0000313" key="7">
    <source>
        <dbReference type="Proteomes" id="UP000183031"/>
    </source>
</evidence>
<dbReference type="Proteomes" id="UP000183031">
    <property type="component" value="Unassembled WGS sequence"/>
</dbReference>
<comment type="subcellular location">
    <subcellularLocation>
        <location evidence="1">Cell outer membrane</location>
        <topology evidence="1">Multi-pass membrane protein</topology>
    </subcellularLocation>
</comment>
<dbReference type="InterPro" id="IPR023614">
    <property type="entry name" value="Porin_dom_sf"/>
</dbReference>
<evidence type="ECO:0000256" key="4">
    <source>
        <dbReference type="ARBA" id="ARBA00023136"/>
    </source>
</evidence>
<dbReference type="InterPro" id="IPR033900">
    <property type="entry name" value="Gram_neg_porin_domain"/>
</dbReference>
<dbReference type="PANTHER" id="PTHR34501">
    <property type="entry name" value="PROTEIN YDDL-RELATED"/>
    <property type="match status" value="1"/>
</dbReference>
<comment type="similarity">
    <text evidence="2">Belongs to the Gram-negative porin family.</text>
</comment>
<dbReference type="RefSeq" id="WP_033631686.1">
    <property type="nucleotide sequence ID" value="NZ_CP038662.1"/>
</dbReference>
<gene>
    <name evidence="6" type="ORF">SAMN02927935_00924</name>
</gene>
<accession>A0A1G5DQT8</accession>
<evidence type="ECO:0000313" key="6">
    <source>
        <dbReference type="EMBL" id="SCY16738.1"/>
    </source>
</evidence>
<dbReference type="InterPro" id="IPR001702">
    <property type="entry name" value="Porin_Gram-ve"/>
</dbReference>
<feature type="signal peptide" evidence="5">
    <location>
        <begin position="1"/>
        <end position="21"/>
    </location>
</feature>
<evidence type="ECO:0000256" key="3">
    <source>
        <dbReference type="ARBA" id="ARBA00022729"/>
    </source>
</evidence>
<dbReference type="PANTHER" id="PTHR34501:SF2">
    <property type="entry name" value="OUTER MEMBRANE PORIN F-RELATED"/>
    <property type="match status" value="1"/>
</dbReference>
<reference evidence="6 7" key="1">
    <citation type="submission" date="2016-10" db="EMBL/GenBank/DDBJ databases">
        <authorList>
            <person name="Varghese N."/>
            <person name="Submissions S."/>
        </authorList>
    </citation>
    <scope>NUCLEOTIDE SEQUENCE [LARGE SCALE GENOMIC DNA]</scope>
    <source>
        <strain evidence="6 7">CGMCC 1.6853</strain>
    </source>
</reference>